<sequence length="80" mass="8784">MLRRGRGGSVRGDGTRRGSTTASMRFQVAPIQIPIGRSVPVLFLGVGTASLLFRYIALLRSSSSFDLLQCCSYPIFFLKE</sequence>
<dbReference type="Proteomes" id="UP001054889">
    <property type="component" value="Unassembled WGS sequence"/>
</dbReference>
<keyword evidence="4" id="KW-1185">Reference proteome</keyword>
<reference evidence="3" key="2">
    <citation type="submission" date="2021-12" db="EMBL/GenBank/DDBJ databases">
        <title>Resequencing data analysis of finger millet.</title>
        <authorList>
            <person name="Hatakeyama M."/>
            <person name="Aluri S."/>
            <person name="Balachadran M.T."/>
            <person name="Sivarajan S.R."/>
            <person name="Poveda L."/>
            <person name="Shimizu-Inatsugi R."/>
            <person name="Schlapbach R."/>
            <person name="Sreeman S.M."/>
            <person name="Shimizu K.K."/>
        </authorList>
    </citation>
    <scope>NUCLEOTIDE SEQUENCE</scope>
</reference>
<dbReference type="EMBL" id="BQKI01000001">
    <property type="protein sequence ID" value="GJM87309.1"/>
    <property type="molecule type" value="Genomic_DNA"/>
</dbReference>
<organism evidence="3 4">
    <name type="scientific">Eleusine coracana subsp. coracana</name>
    <dbReference type="NCBI Taxonomy" id="191504"/>
    <lineage>
        <taxon>Eukaryota</taxon>
        <taxon>Viridiplantae</taxon>
        <taxon>Streptophyta</taxon>
        <taxon>Embryophyta</taxon>
        <taxon>Tracheophyta</taxon>
        <taxon>Spermatophyta</taxon>
        <taxon>Magnoliopsida</taxon>
        <taxon>Liliopsida</taxon>
        <taxon>Poales</taxon>
        <taxon>Poaceae</taxon>
        <taxon>PACMAD clade</taxon>
        <taxon>Chloridoideae</taxon>
        <taxon>Cynodonteae</taxon>
        <taxon>Eleusininae</taxon>
        <taxon>Eleusine</taxon>
    </lineage>
</organism>
<evidence type="ECO:0000313" key="4">
    <source>
        <dbReference type="Proteomes" id="UP001054889"/>
    </source>
</evidence>
<dbReference type="AlphaFoldDB" id="A0AAV5BPV7"/>
<evidence type="ECO:0000256" key="1">
    <source>
        <dbReference type="SAM" id="MobiDB-lite"/>
    </source>
</evidence>
<protein>
    <submittedName>
        <fullName evidence="3">Uncharacterized protein</fullName>
    </submittedName>
</protein>
<name>A0AAV5BPV7_ELECO</name>
<evidence type="ECO:0000313" key="3">
    <source>
        <dbReference type="EMBL" id="GJM87309.1"/>
    </source>
</evidence>
<comment type="caution">
    <text evidence="3">The sequence shown here is derived from an EMBL/GenBank/DDBJ whole genome shotgun (WGS) entry which is preliminary data.</text>
</comment>
<keyword evidence="2" id="KW-1133">Transmembrane helix</keyword>
<keyword evidence="2" id="KW-0472">Membrane</keyword>
<keyword evidence="2" id="KW-0812">Transmembrane</keyword>
<proteinExistence type="predicted"/>
<feature type="transmembrane region" description="Helical" evidence="2">
    <location>
        <begin position="39"/>
        <end position="57"/>
    </location>
</feature>
<gene>
    <name evidence="3" type="primary">ga03250</name>
    <name evidence="3" type="ORF">PR202_ga03250</name>
</gene>
<evidence type="ECO:0000256" key="2">
    <source>
        <dbReference type="SAM" id="Phobius"/>
    </source>
</evidence>
<feature type="region of interest" description="Disordered" evidence="1">
    <location>
        <begin position="1"/>
        <end position="21"/>
    </location>
</feature>
<reference evidence="3" key="1">
    <citation type="journal article" date="2018" name="DNA Res.">
        <title>Multiple hybrid de novo genome assembly of finger millet, an orphan allotetraploid crop.</title>
        <authorList>
            <person name="Hatakeyama M."/>
            <person name="Aluri S."/>
            <person name="Balachadran M.T."/>
            <person name="Sivarajan S.R."/>
            <person name="Patrignani A."/>
            <person name="Gruter S."/>
            <person name="Poveda L."/>
            <person name="Shimizu-Inatsugi R."/>
            <person name="Baeten J."/>
            <person name="Francoijs K.J."/>
            <person name="Nataraja K.N."/>
            <person name="Reddy Y.A.N."/>
            <person name="Phadnis S."/>
            <person name="Ravikumar R.L."/>
            <person name="Schlapbach R."/>
            <person name="Sreeman S.M."/>
            <person name="Shimizu K.K."/>
        </authorList>
    </citation>
    <scope>NUCLEOTIDE SEQUENCE</scope>
</reference>
<accession>A0AAV5BPV7</accession>